<organism evidence="2 3">
    <name type="scientific">Flavobacterium procerum</name>
    <dbReference type="NCBI Taxonomy" id="1455569"/>
    <lineage>
        <taxon>Bacteria</taxon>
        <taxon>Pseudomonadati</taxon>
        <taxon>Bacteroidota</taxon>
        <taxon>Flavobacteriia</taxon>
        <taxon>Flavobacteriales</taxon>
        <taxon>Flavobacteriaceae</taxon>
        <taxon>Flavobacterium</taxon>
    </lineage>
</organism>
<dbReference type="RefSeq" id="WP_379682462.1">
    <property type="nucleotide sequence ID" value="NZ_JBHLYW010000019.1"/>
</dbReference>
<reference evidence="2 3" key="1">
    <citation type="submission" date="2024-09" db="EMBL/GenBank/DDBJ databases">
        <authorList>
            <person name="Sun Q."/>
            <person name="Mori K."/>
        </authorList>
    </citation>
    <scope>NUCLEOTIDE SEQUENCE [LARGE SCALE GENOMIC DNA]</scope>
    <source>
        <strain evidence="2 3">CGMCC 1.12926</strain>
    </source>
</reference>
<accession>A0ABV6BX71</accession>
<evidence type="ECO:0000313" key="2">
    <source>
        <dbReference type="EMBL" id="MFC0079226.1"/>
    </source>
</evidence>
<evidence type="ECO:0000256" key="1">
    <source>
        <dbReference type="SAM" id="Phobius"/>
    </source>
</evidence>
<keyword evidence="3" id="KW-1185">Reference proteome</keyword>
<name>A0ABV6BX71_9FLAO</name>
<feature type="transmembrane region" description="Helical" evidence="1">
    <location>
        <begin position="12"/>
        <end position="32"/>
    </location>
</feature>
<dbReference type="SUPFAM" id="SSF53649">
    <property type="entry name" value="Alkaline phosphatase-like"/>
    <property type="match status" value="1"/>
</dbReference>
<proteinExistence type="predicted"/>
<sequence length="48" mass="5473">MNYNMGRIMDKIRWLGIADNTIVIYTIASGVWQDVHPDAGYTPFRGSQ</sequence>
<dbReference type="EMBL" id="JBHLYW010000019">
    <property type="protein sequence ID" value="MFC0079226.1"/>
    <property type="molecule type" value="Genomic_DNA"/>
</dbReference>
<protein>
    <submittedName>
        <fullName evidence="2">Uncharacterized protein</fullName>
    </submittedName>
</protein>
<dbReference type="InterPro" id="IPR017850">
    <property type="entry name" value="Alkaline_phosphatase_core_sf"/>
</dbReference>
<evidence type="ECO:0000313" key="3">
    <source>
        <dbReference type="Proteomes" id="UP001589734"/>
    </source>
</evidence>
<dbReference type="Proteomes" id="UP001589734">
    <property type="component" value="Unassembled WGS sequence"/>
</dbReference>
<comment type="caution">
    <text evidence="2">The sequence shown here is derived from an EMBL/GenBank/DDBJ whole genome shotgun (WGS) entry which is preliminary data.</text>
</comment>
<keyword evidence="1" id="KW-0812">Transmembrane</keyword>
<keyword evidence="1" id="KW-0472">Membrane</keyword>
<gene>
    <name evidence="2" type="ORF">ACFFLS_19420</name>
</gene>
<keyword evidence="1" id="KW-1133">Transmembrane helix</keyword>